<dbReference type="AlphaFoldDB" id="A0AAQ4CWU6"/>
<dbReference type="EMBL" id="AP025226">
    <property type="protein sequence ID" value="BDC00278.1"/>
    <property type="molecule type" value="Genomic_DNA"/>
</dbReference>
<dbReference type="GO" id="GO:0003677">
    <property type="term" value="F:DNA binding"/>
    <property type="evidence" value="ECO:0007669"/>
    <property type="project" value="UniProtKB-KW"/>
</dbReference>
<dbReference type="RefSeq" id="WP_229571012.1">
    <property type="nucleotide sequence ID" value="NZ_AP025226.1"/>
</dbReference>
<feature type="region of interest" description="Disordered" evidence="1">
    <location>
        <begin position="521"/>
        <end position="554"/>
    </location>
</feature>
<dbReference type="InterPro" id="IPR050742">
    <property type="entry name" value="Helicase_Restrict-Modif_Enz"/>
</dbReference>
<reference evidence="4 5" key="1">
    <citation type="journal article" date="2022" name="Microbiol. Resour. Announc.">
        <title>Complete Genome Sequence of the Hyperthermophilic and Acidophilic Archaeon Saccharolobus caldissimus Strain HS-3T.</title>
        <authorList>
            <person name="Sakai H.D."/>
            <person name="Kurosawa N."/>
        </authorList>
    </citation>
    <scope>NUCLEOTIDE SEQUENCE [LARGE SCALE GENOMIC DNA]</scope>
    <source>
        <strain evidence="4 5">JCM32116</strain>
    </source>
</reference>
<dbReference type="CDD" id="cd18032">
    <property type="entry name" value="DEXHc_RE_I_III_res"/>
    <property type="match status" value="1"/>
</dbReference>
<dbReference type="InterPro" id="IPR013670">
    <property type="entry name" value="EcoEI_R_C_dom"/>
</dbReference>
<name>A0AAQ4CWU6_9CREN</name>
<feature type="domain" description="Helicase C-terminal" evidence="3">
    <location>
        <begin position="365"/>
        <end position="540"/>
    </location>
</feature>
<keyword evidence="5" id="KW-1185">Reference proteome</keyword>
<dbReference type="REBASE" id="582154">
    <property type="entry name" value="Sca32116ORF32950P"/>
</dbReference>
<sequence length="764" mass="88788">MPDTEADAITLIDEHLRNLGWDLKKFRKNHSLKQLFPTINFSEKEGKHRPDYTLIQGDKVILIEAKKKGVDLRAAIAEARESAKILMKYGVNVPFIYASDGEKWYMQNLQSNTIEVPVERFLKPEEIEVTLDPISSSINTLDLRYYQKIAVQQIITSFLSGKKRMLVEMATGTGKTEVAMAAIAKLLDEGKVKKVLYLVDRDSLASQTYQRFNARLGDRYIVRKFEGDFDDISADVVISTIQMLYVGDKYKIFSPDHFQLIVLDEAHRSYYGDWHVVVQYFNNATVLGLTATPKVDKDVDNFRYFGYPIFRYTYSRGVKDGYLADTIYYKFLTNVDIYGIHDLGYDFDPDDLGKKVDIPMRNELIAEKYFEAIKFKENKELKKAIVFAASIKHAENLRLAFIKKYNELMGYSLDNAESEELFVSIHSGIPNHKELVSEFQSPNSRIKVAFTVDLLSTGIDAPDVEAIVMARPTKSRILYLQMKGRGTRIYKEGDKVKKDKFILIDFVDSWRLEKEEDKPITNEDIMREEEEEEKEIQELTGETEVKEEKQTKRVGEKKQKEEQMIILDIPVTIVYSEVIAPEVKNELKGISEQVVKQVKDYLLAQEEVWIKKTQFETAVRSFDYFYRKKGNNKNIDENYLNELRDFLSAQGITEDMLKDIYGEADASFKDFVEVALGQKSFPTPEERKRNIVKEWYIKKGYPKECEKLFMALYDFRKRNPNIDKRAFFEANVVKEYGGLRKVKECFKDINSFWKLYDDVVKEIG</sequence>
<dbReference type="PANTHER" id="PTHR47396">
    <property type="entry name" value="TYPE I RESTRICTION ENZYME ECOKI R PROTEIN"/>
    <property type="match status" value="1"/>
</dbReference>
<proteinExistence type="predicted"/>
<accession>A0AAQ4CWU6</accession>
<dbReference type="InterPro" id="IPR006935">
    <property type="entry name" value="Helicase/UvrB_N"/>
</dbReference>
<evidence type="ECO:0000259" key="3">
    <source>
        <dbReference type="PROSITE" id="PS51194"/>
    </source>
</evidence>
<dbReference type="InterPro" id="IPR007409">
    <property type="entry name" value="Restrct_endonuc_type1_HsdR_N"/>
</dbReference>
<dbReference type="PANTHER" id="PTHR47396:SF1">
    <property type="entry name" value="ATP-DEPENDENT HELICASE IRC3-RELATED"/>
    <property type="match status" value="1"/>
</dbReference>
<dbReference type="Pfam" id="PF08463">
    <property type="entry name" value="EcoEI_R_C"/>
    <property type="match status" value="1"/>
</dbReference>
<dbReference type="Pfam" id="PF04851">
    <property type="entry name" value="ResIII"/>
    <property type="match status" value="1"/>
</dbReference>
<dbReference type="Pfam" id="PF04313">
    <property type="entry name" value="HSDR_N"/>
    <property type="match status" value="1"/>
</dbReference>
<protein>
    <submittedName>
        <fullName evidence="4">Type I restriction endonuclease subunit R</fullName>
    </submittedName>
</protein>
<dbReference type="PROSITE" id="PS51192">
    <property type="entry name" value="HELICASE_ATP_BIND_1"/>
    <property type="match status" value="1"/>
</dbReference>
<dbReference type="GO" id="GO:0005524">
    <property type="term" value="F:ATP binding"/>
    <property type="evidence" value="ECO:0007669"/>
    <property type="project" value="UniProtKB-KW"/>
</dbReference>
<feature type="domain" description="Helicase ATP-binding" evidence="2">
    <location>
        <begin position="156"/>
        <end position="311"/>
    </location>
</feature>
<evidence type="ECO:0000259" key="2">
    <source>
        <dbReference type="PROSITE" id="PS51192"/>
    </source>
</evidence>
<dbReference type="PROSITE" id="PS51194">
    <property type="entry name" value="HELICASE_CTER"/>
    <property type="match status" value="1"/>
</dbReference>
<dbReference type="Proteomes" id="UP001319921">
    <property type="component" value="Chromosome"/>
</dbReference>
<dbReference type="GeneID" id="68868019"/>
<keyword evidence="4" id="KW-0378">Hydrolase</keyword>
<dbReference type="Gene3D" id="3.40.50.300">
    <property type="entry name" value="P-loop containing nucleotide triphosphate hydrolases"/>
    <property type="match status" value="2"/>
</dbReference>
<feature type="compositionally biased region" description="Acidic residues" evidence="1">
    <location>
        <begin position="526"/>
        <end position="535"/>
    </location>
</feature>
<dbReference type="GO" id="GO:0120545">
    <property type="term" value="F:nucleic acid conformation isomerase activity"/>
    <property type="evidence" value="ECO:0007669"/>
    <property type="project" value="UniProtKB-ARBA"/>
</dbReference>
<gene>
    <name evidence="4" type="ORF">SACC_32940</name>
</gene>
<keyword evidence="4" id="KW-0540">Nuclease</keyword>
<dbReference type="InterPro" id="IPR001650">
    <property type="entry name" value="Helicase_C-like"/>
</dbReference>
<dbReference type="KEGG" id="scas:SACC_32940"/>
<dbReference type="SUPFAM" id="SSF52540">
    <property type="entry name" value="P-loop containing nucleoside triphosphate hydrolases"/>
    <property type="match status" value="2"/>
</dbReference>
<organism evidence="4 5">
    <name type="scientific">Saccharolobus caldissimus</name>
    <dbReference type="NCBI Taxonomy" id="1702097"/>
    <lineage>
        <taxon>Archaea</taxon>
        <taxon>Thermoproteota</taxon>
        <taxon>Thermoprotei</taxon>
        <taxon>Sulfolobales</taxon>
        <taxon>Sulfolobaceae</taxon>
        <taxon>Saccharolobus</taxon>
    </lineage>
</organism>
<feature type="compositionally biased region" description="Basic and acidic residues" evidence="1">
    <location>
        <begin position="543"/>
        <end position="554"/>
    </location>
</feature>
<dbReference type="GO" id="GO:0009307">
    <property type="term" value="P:DNA restriction-modification system"/>
    <property type="evidence" value="ECO:0007669"/>
    <property type="project" value="UniProtKB-KW"/>
</dbReference>
<keyword evidence="4" id="KW-0255">Endonuclease</keyword>
<dbReference type="GO" id="GO:0005829">
    <property type="term" value="C:cytosol"/>
    <property type="evidence" value="ECO:0007669"/>
    <property type="project" value="TreeGrafter"/>
</dbReference>
<dbReference type="InterPro" id="IPR014001">
    <property type="entry name" value="Helicase_ATP-bd"/>
</dbReference>
<dbReference type="SMART" id="SM00487">
    <property type="entry name" value="DEXDc"/>
    <property type="match status" value="1"/>
</dbReference>
<dbReference type="InterPro" id="IPR027417">
    <property type="entry name" value="P-loop_NTPase"/>
</dbReference>
<dbReference type="Pfam" id="PF00271">
    <property type="entry name" value="Helicase_C"/>
    <property type="match status" value="1"/>
</dbReference>
<evidence type="ECO:0000256" key="1">
    <source>
        <dbReference type="SAM" id="MobiDB-lite"/>
    </source>
</evidence>
<evidence type="ECO:0000313" key="5">
    <source>
        <dbReference type="Proteomes" id="UP001319921"/>
    </source>
</evidence>
<dbReference type="GO" id="GO:0009035">
    <property type="term" value="F:type I site-specific deoxyribonuclease activity"/>
    <property type="evidence" value="ECO:0007669"/>
    <property type="project" value="UniProtKB-EC"/>
</dbReference>
<evidence type="ECO:0000313" key="4">
    <source>
        <dbReference type="EMBL" id="BDC00278.1"/>
    </source>
</evidence>